<protein>
    <submittedName>
        <fullName evidence="1">Uncharacterized protein</fullName>
    </submittedName>
</protein>
<gene>
    <name evidence="1" type="ORF">DVJ83_15730</name>
</gene>
<organism evidence="1 2">
    <name type="scientific">Deinococcus wulumuqiensis</name>
    <dbReference type="NCBI Taxonomy" id="980427"/>
    <lineage>
        <taxon>Bacteria</taxon>
        <taxon>Thermotogati</taxon>
        <taxon>Deinococcota</taxon>
        <taxon>Deinococci</taxon>
        <taxon>Deinococcales</taxon>
        <taxon>Deinococcaceae</taxon>
        <taxon>Deinococcus</taxon>
    </lineage>
</organism>
<dbReference type="Proteomes" id="UP000253744">
    <property type="component" value="Plasmid pDrdI"/>
</dbReference>
<dbReference type="EMBL" id="CP031163">
    <property type="protein sequence ID" value="AXH00614.1"/>
    <property type="molecule type" value="Genomic_DNA"/>
</dbReference>
<sequence>MVWPGQDAGPSEVPALEGFDVLHQLPAVLLLPEVQRGVVAASGLPGPGRRPDRRNGSFEDFSLADRRLLLTQLAWLIGEWPGRFVGLMRLQGVTRRPLVINMSPIPE</sequence>
<evidence type="ECO:0000313" key="2">
    <source>
        <dbReference type="Proteomes" id="UP000253744"/>
    </source>
</evidence>
<geneLocation type="plasmid" evidence="2">
    <name>pdrdi</name>
</geneLocation>
<proteinExistence type="predicted"/>
<dbReference type="AlphaFoldDB" id="A0A345ILP1"/>
<accession>A0A345ILP1</accession>
<keyword evidence="1" id="KW-0614">Plasmid</keyword>
<dbReference type="KEGG" id="dwu:DVJ83_15730"/>
<evidence type="ECO:0000313" key="1">
    <source>
        <dbReference type="EMBL" id="AXH00614.1"/>
    </source>
</evidence>
<reference evidence="1 2" key="1">
    <citation type="submission" date="2018-07" db="EMBL/GenBank/DDBJ databases">
        <title>Complete Genome and Methylome Analysis of Deinococcus wulumuqiensis NEB 479.</title>
        <authorList>
            <person name="Fomenkov A."/>
            <person name="Luyten Y."/>
            <person name="Vincze T."/>
            <person name="Anton B.P."/>
            <person name="Clark T."/>
            <person name="Roberts R.J."/>
            <person name="Morgan R.D."/>
        </authorList>
    </citation>
    <scope>NUCLEOTIDE SEQUENCE [LARGE SCALE GENOMIC DNA]</scope>
    <source>
        <strain evidence="1 2">NEB 479</strain>
        <plasmid evidence="2">Plasmid pdrdi</plasmid>
    </source>
</reference>
<name>A0A345ILP1_9DEIO</name>
<dbReference type="RefSeq" id="WP_114673271.1">
    <property type="nucleotide sequence ID" value="NZ_CP031163.1"/>
</dbReference>